<dbReference type="EMBL" id="BK016115">
    <property type="protein sequence ID" value="DAF96424.1"/>
    <property type="molecule type" value="Genomic_DNA"/>
</dbReference>
<dbReference type="InterPro" id="IPR018649">
    <property type="entry name" value="SHOCT"/>
</dbReference>
<dbReference type="Pfam" id="PF14470">
    <property type="entry name" value="bPH_3"/>
    <property type="match status" value="1"/>
</dbReference>
<proteinExistence type="predicted"/>
<protein>
    <submittedName>
        <fullName evidence="3">Bacterial PH domain protein</fullName>
    </submittedName>
</protein>
<name>A0A8S5UPK4_9CAUD</name>
<dbReference type="InterPro" id="IPR039519">
    <property type="entry name" value="YokE-like_PH"/>
</dbReference>
<evidence type="ECO:0000259" key="1">
    <source>
        <dbReference type="Pfam" id="PF09851"/>
    </source>
</evidence>
<reference evidence="3" key="1">
    <citation type="journal article" date="2021" name="Proc. Natl. Acad. Sci. U.S.A.">
        <title>A Catalog of Tens of Thousands of Viruses from Human Metagenomes Reveals Hidden Associations with Chronic Diseases.</title>
        <authorList>
            <person name="Tisza M.J."/>
            <person name="Buck C.B."/>
        </authorList>
    </citation>
    <scope>NUCLEOTIDE SEQUENCE</scope>
    <source>
        <strain evidence="3">Ct5FX1</strain>
    </source>
</reference>
<evidence type="ECO:0000313" key="3">
    <source>
        <dbReference type="EMBL" id="DAF96424.1"/>
    </source>
</evidence>
<sequence length="193" mass="21831">MLHIAQEERGIKMRNKDDVMNELKSIPVYNQFFTKKEIAYLPEILGPDEHVLAVISGYLDGNTWIITLTPKRLICLDKGMIYGLKQREIPLDKINSVYQKRGLLLGSVTIQDGATSIKIDNIDKNCLTPFFDSLTHASEEYKKGMFQSSNDVDFGSANQPSGADEIMKYKNLLDQGIITQEEFDAKKKQILGL</sequence>
<organism evidence="3">
    <name type="scientific">Siphoviridae sp. ct5FX1</name>
    <dbReference type="NCBI Taxonomy" id="2825335"/>
    <lineage>
        <taxon>Viruses</taxon>
        <taxon>Duplodnaviria</taxon>
        <taxon>Heunggongvirae</taxon>
        <taxon>Uroviricota</taxon>
        <taxon>Caudoviricetes</taxon>
    </lineage>
</organism>
<evidence type="ECO:0000259" key="2">
    <source>
        <dbReference type="Pfam" id="PF14470"/>
    </source>
</evidence>
<dbReference type="Pfam" id="PF09851">
    <property type="entry name" value="SHOCT"/>
    <property type="match status" value="1"/>
</dbReference>
<feature type="domain" description="SHOCT" evidence="1">
    <location>
        <begin position="164"/>
        <end position="191"/>
    </location>
</feature>
<feature type="domain" description="YokE-like PH" evidence="2">
    <location>
        <begin position="45"/>
        <end position="133"/>
    </location>
</feature>
<accession>A0A8S5UPK4</accession>